<proteinExistence type="predicted"/>
<dbReference type="GO" id="GO:0005524">
    <property type="term" value="F:ATP binding"/>
    <property type="evidence" value="ECO:0007669"/>
    <property type="project" value="UniProtKB-KW"/>
</dbReference>
<keyword evidence="4" id="KW-0067">ATP-binding</keyword>
<evidence type="ECO:0000256" key="6">
    <source>
        <dbReference type="ARBA" id="ARBA00044535"/>
    </source>
</evidence>
<dbReference type="OrthoDB" id="9763310at2"/>
<feature type="domain" description="Helicase C-terminal" evidence="9">
    <location>
        <begin position="223"/>
        <end position="379"/>
    </location>
</feature>
<organism evidence="10 11">
    <name type="scientific">Liquorilactobacillus cacaonum DSM 21116</name>
    <dbReference type="NCBI Taxonomy" id="1423729"/>
    <lineage>
        <taxon>Bacteria</taxon>
        <taxon>Bacillati</taxon>
        <taxon>Bacillota</taxon>
        <taxon>Bacilli</taxon>
        <taxon>Lactobacillales</taxon>
        <taxon>Lactobacillaceae</taxon>
        <taxon>Liquorilactobacillus</taxon>
    </lineage>
</organism>
<dbReference type="PANTHER" id="PTHR13710:SF84">
    <property type="entry name" value="ATP-DEPENDENT DNA HELICASE RECS-RELATED"/>
    <property type="match status" value="1"/>
</dbReference>
<dbReference type="RefSeq" id="WP_057829208.1">
    <property type="nucleotide sequence ID" value="NZ_AYZE01000014.1"/>
</dbReference>
<dbReference type="GO" id="GO:0005737">
    <property type="term" value="C:cytoplasm"/>
    <property type="evidence" value="ECO:0007669"/>
    <property type="project" value="TreeGrafter"/>
</dbReference>
<dbReference type="SMART" id="SM00487">
    <property type="entry name" value="DEXDc"/>
    <property type="match status" value="1"/>
</dbReference>
<reference evidence="10 11" key="1">
    <citation type="journal article" date="2015" name="Genome Announc.">
        <title>Expanding the biotechnology potential of lactobacilli through comparative genomics of 213 strains and associated genera.</title>
        <authorList>
            <person name="Sun Z."/>
            <person name="Harris H.M."/>
            <person name="McCann A."/>
            <person name="Guo C."/>
            <person name="Argimon S."/>
            <person name="Zhang W."/>
            <person name="Yang X."/>
            <person name="Jeffery I.B."/>
            <person name="Cooney J.C."/>
            <person name="Kagawa T.F."/>
            <person name="Liu W."/>
            <person name="Song Y."/>
            <person name="Salvetti E."/>
            <person name="Wrobel A."/>
            <person name="Rasinkangas P."/>
            <person name="Parkhill J."/>
            <person name="Rea M.C."/>
            <person name="O'Sullivan O."/>
            <person name="Ritari J."/>
            <person name="Douillard F.P."/>
            <person name="Paul Ross R."/>
            <person name="Yang R."/>
            <person name="Briner A.E."/>
            <person name="Felis G.E."/>
            <person name="de Vos W.M."/>
            <person name="Barrangou R."/>
            <person name="Klaenhammer T.R."/>
            <person name="Caufield P.W."/>
            <person name="Cui Y."/>
            <person name="Zhang H."/>
            <person name="O'Toole P.W."/>
        </authorList>
    </citation>
    <scope>NUCLEOTIDE SEQUENCE [LARGE SCALE GENOMIC DNA]</scope>
    <source>
        <strain evidence="10 11">DSM 21116</strain>
    </source>
</reference>
<dbReference type="GO" id="GO:0043138">
    <property type="term" value="F:3'-5' DNA helicase activity"/>
    <property type="evidence" value="ECO:0007669"/>
    <property type="project" value="TreeGrafter"/>
</dbReference>
<dbReference type="CDD" id="cd17920">
    <property type="entry name" value="DEXHc_RecQ"/>
    <property type="match status" value="1"/>
</dbReference>
<dbReference type="AlphaFoldDB" id="A0A0R2CM12"/>
<dbReference type="InterPro" id="IPR004589">
    <property type="entry name" value="DNA_helicase_ATP-dep_RecQ"/>
</dbReference>
<keyword evidence="5" id="KW-0238">DNA-binding</keyword>
<evidence type="ECO:0000256" key="7">
    <source>
        <dbReference type="ARBA" id="ARBA00044550"/>
    </source>
</evidence>
<dbReference type="PATRIC" id="fig|1423729.3.peg.1005"/>
<keyword evidence="2" id="KW-0378">Hydrolase</keyword>
<evidence type="ECO:0000256" key="5">
    <source>
        <dbReference type="ARBA" id="ARBA00023125"/>
    </source>
</evidence>
<dbReference type="GO" id="GO:0030894">
    <property type="term" value="C:replisome"/>
    <property type="evidence" value="ECO:0007669"/>
    <property type="project" value="TreeGrafter"/>
</dbReference>
<dbReference type="InterPro" id="IPR001650">
    <property type="entry name" value="Helicase_C-like"/>
</dbReference>
<evidence type="ECO:0000256" key="4">
    <source>
        <dbReference type="ARBA" id="ARBA00022840"/>
    </source>
</evidence>
<dbReference type="PROSITE" id="PS51192">
    <property type="entry name" value="HELICASE_ATP_BIND_1"/>
    <property type="match status" value="1"/>
</dbReference>
<dbReference type="Pfam" id="PF00271">
    <property type="entry name" value="Helicase_C"/>
    <property type="match status" value="1"/>
</dbReference>
<sequence length="480" mass="55433">MDSSQLKNFLKHYYGYSDFKRGQSEIIENLLEGKSTLGILPTGTGKSLCYQLTGKILKKTVIVISPLLSLMHDQIEQLKYAGEKKVIALTSELSFVDKQMILANISDYSFIYLSPEMLKNDLVEKKLAMLSIGLLVVDEAHCISQWGPDFRPDYLRIKKFRHLLHNPLTLALTATATNNVAQDIQHNLFSNDEKKFVVRRSVDRPNIFLGVHETISNYEKNTYLIDIVKKLKSPGIIYFSSKKQANKISELLKAETSLRIAPYHAALSSRDRYMTQHQFMENQLDIICATSAFGMGINKKDVRFVIHYHLPSDLESYVQEIGRAGRNGERSLAILLYTKADINLQEQLSINSLPDDFDIENFQPKGTVANVSDKENVLQYYFEQGIPTSEIKQIFLKRRQEKYNKLMYLLEYIETPSCKRKFLLQYFDEEMQTKHGVDCCQLKGEPINIDYFKCEKEKKEQIINQVSDYEDILDIFFKTL</sequence>
<dbReference type="InterPro" id="IPR014001">
    <property type="entry name" value="Helicase_ATP-bd"/>
</dbReference>
<accession>A0A0R2CM12</accession>
<keyword evidence="11" id="KW-1185">Reference proteome</keyword>
<dbReference type="GO" id="GO:0003677">
    <property type="term" value="F:DNA binding"/>
    <property type="evidence" value="ECO:0007669"/>
    <property type="project" value="UniProtKB-KW"/>
</dbReference>
<dbReference type="Proteomes" id="UP000051131">
    <property type="component" value="Unassembled WGS sequence"/>
</dbReference>
<evidence type="ECO:0000256" key="1">
    <source>
        <dbReference type="ARBA" id="ARBA00022741"/>
    </source>
</evidence>
<dbReference type="SUPFAM" id="SSF52540">
    <property type="entry name" value="P-loop containing nucleoside triphosphate hydrolases"/>
    <property type="match status" value="1"/>
</dbReference>
<name>A0A0R2CM12_9LACO</name>
<dbReference type="InterPro" id="IPR011545">
    <property type="entry name" value="DEAD/DEAH_box_helicase_dom"/>
</dbReference>
<dbReference type="Pfam" id="PF16124">
    <property type="entry name" value="RecQ_Zn_bind"/>
    <property type="match status" value="1"/>
</dbReference>
<dbReference type="PANTHER" id="PTHR13710">
    <property type="entry name" value="DNA HELICASE RECQ FAMILY MEMBER"/>
    <property type="match status" value="1"/>
</dbReference>
<comment type="caution">
    <text evidence="10">The sequence shown here is derived from an EMBL/GenBank/DDBJ whole genome shotgun (WGS) entry which is preliminary data.</text>
</comment>
<dbReference type="NCBIfam" id="TIGR00614">
    <property type="entry name" value="recQ_fam"/>
    <property type="match status" value="1"/>
</dbReference>
<dbReference type="GO" id="GO:0006281">
    <property type="term" value="P:DNA repair"/>
    <property type="evidence" value="ECO:0007669"/>
    <property type="project" value="TreeGrafter"/>
</dbReference>
<dbReference type="SMART" id="SM00490">
    <property type="entry name" value="HELICc"/>
    <property type="match status" value="1"/>
</dbReference>
<dbReference type="InterPro" id="IPR027417">
    <property type="entry name" value="P-loop_NTPase"/>
</dbReference>
<dbReference type="STRING" id="1423729.FC80_GL000992"/>
<protein>
    <recommendedName>
        <fullName evidence="6">ATP-dependent DNA helicase RecQ</fullName>
    </recommendedName>
    <alternativeName>
        <fullName evidence="7">DNA 3'-5' helicase RecQ</fullName>
    </alternativeName>
</protein>
<dbReference type="EMBL" id="AYZE01000014">
    <property type="protein sequence ID" value="KRM90996.1"/>
    <property type="molecule type" value="Genomic_DNA"/>
</dbReference>
<evidence type="ECO:0000256" key="3">
    <source>
        <dbReference type="ARBA" id="ARBA00022806"/>
    </source>
</evidence>
<dbReference type="PROSITE" id="PS51194">
    <property type="entry name" value="HELICASE_CTER"/>
    <property type="match status" value="1"/>
</dbReference>
<dbReference type="GO" id="GO:0009378">
    <property type="term" value="F:four-way junction helicase activity"/>
    <property type="evidence" value="ECO:0007669"/>
    <property type="project" value="TreeGrafter"/>
</dbReference>
<dbReference type="Gene3D" id="3.40.50.300">
    <property type="entry name" value="P-loop containing nucleotide triphosphate hydrolases"/>
    <property type="match status" value="2"/>
</dbReference>
<dbReference type="Pfam" id="PF00270">
    <property type="entry name" value="DEAD"/>
    <property type="match status" value="1"/>
</dbReference>
<dbReference type="InterPro" id="IPR002464">
    <property type="entry name" value="DNA/RNA_helicase_DEAH_CS"/>
</dbReference>
<evidence type="ECO:0000313" key="10">
    <source>
        <dbReference type="EMBL" id="KRM90996.1"/>
    </source>
</evidence>
<evidence type="ECO:0000259" key="9">
    <source>
        <dbReference type="PROSITE" id="PS51194"/>
    </source>
</evidence>
<evidence type="ECO:0000256" key="2">
    <source>
        <dbReference type="ARBA" id="ARBA00022801"/>
    </source>
</evidence>
<evidence type="ECO:0000313" key="11">
    <source>
        <dbReference type="Proteomes" id="UP000051131"/>
    </source>
</evidence>
<dbReference type="GO" id="GO:0006310">
    <property type="term" value="P:DNA recombination"/>
    <property type="evidence" value="ECO:0007669"/>
    <property type="project" value="InterPro"/>
</dbReference>
<feature type="domain" description="Helicase ATP-binding" evidence="8">
    <location>
        <begin position="27"/>
        <end position="194"/>
    </location>
</feature>
<dbReference type="GO" id="GO:0016787">
    <property type="term" value="F:hydrolase activity"/>
    <property type="evidence" value="ECO:0007669"/>
    <property type="project" value="UniProtKB-KW"/>
</dbReference>
<evidence type="ECO:0000259" key="8">
    <source>
        <dbReference type="PROSITE" id="PS51192"/>
    </source>
</evidence>
<dbReference type="InterPro" id="IPR032284">
    <property type="entry name" value="RecQ_Zn-bd"/>
</dbReference>
<dbReference type="PROSITE" id="PS00690">
    <property type="entry name" value="DEAH_ATP_HELICASE"/>
    <property type="match status" value="1"/>
</dbReference>
<gene>
    <name evidence="10" type="ORF">FC80_GL000992</name>
</gene>
<keyword evidence="3 10" id="KW-0347">Helicase</keyword>
<keyword evidence="1" id="KW-0547">Nucleotide-binding</keyword>
<dbReference type="GO" id="GO:0043590">
    <property type="term" value="C:bacterial nucleoid"/>
    <property type="evidence" value="ECO:0007669"/>
    <property type="project" value="TreeGrafter"/>
</dbReference>